<accession>A0ACC0ZFS2</accession>
<keyword evidence="2" id="KW-1185">Reference proteome</keyword>
<comment type="caution">
    <text evidence="1">The sequence shown here is derived from an EMBL/GenBank/DDBJ whole genome shotgun (WGS) entry which is preliminary data.</text>
</comment>
<organism evidence="1 2">
    <name type="scientific">Pistacia integerrima</name>
    <dbReference type="NCBI Taxonomy" id="434235"/>
    <lineage>
        <taxon>Eukaryota</taxon>
        <taxon>Viridiplantae</taxon>
        <taxon>Streptophyta</taxon>
        <taxon>Embryophyta</taxon>
        <taxon>Tracheophyta</taxon>
        <taxon>Spermatophyta</taxon>
        <taxon>Magnoliopsida</taxon>
        <taxon>eudicotyledons</taxon>
        <taxon>Gunneridae</taxon>
        <taxon>Pentapetalae</taxon>
        <taxon>rosids</taxon>
        <taxon>malvids</taxon>
        <taxon>Sapindales</taxon>
        <taxon>Anacardiaceae</taxon>
        <taxon>Pistacia</taxon>
    </lineage>
</organism>
<reference evidence="2" key="1">
    <citation type="journal article" date="2023" name="G3 (Bethesda)">
        <title>Genome assembly and association tests identify interacting loci associated with vigor, precocity, and sex in interspecific pistachio rootstocks.</title>
        <authorList>
            <person name="Palmer W."/>
            <person name="Jacygrad E."/>
            <person name="Sagayaradj S."/>
            <person name="Cavanaugh K."/>
            <person name="Han R."/>
            <person name="Bertier L."/>
            <person name="Beede B."/>
            <person name="Kafkas S."/>
            <person name="Golino D."/>
            <person name="Preece J."/>
            <person name="Michelmore R."/>
        </authorList>
    </citation>
    <scope>NUCLEOTIDE SEQUENCE [LARGE SCALE GENOMIC DNA]</scope>
</reference>
<proteinExistence type="predicted"/>
<evidence type="ECO:0000313" key="2">
    <source>
        <dbReference type="Proteomes" id="UP001163603"/>
    </source>
</evidence>
<name>A0ACC0ZFS2_9ROSI</name>
<dbReference type="EMBL" id="CM047736">
    <property type="protein sequence ID" value="KAJ0051653.1"/>
    <property type="molecule type" value="Genomic_DNA"/>
</dbReference>
<gene>
    <name evidence="1" type="ORF">Pint_00723</name>
</gene>
<protein>
    <submittedName>
        <fullName evidence="1">Uncharacterized protein</fullName>
    </submittedName>
</protein>
<dbReference type="Proteomes" id="UP001163603">
    <property type="component" value="Chromosome 1"/>
</dbReference>
<evidence type="ECO:0000313" key="1">
    <source>
        <dbReference type="EMBL" id="KAJ0051653.1"/>
    </source>
</evidence>
<sequence>MTAATDGKINLFFSLYKIRALEYGYLLQHIADRWQKPNLVKFFGAGNSVNLEDLAEKDATEKSDAAREAFLAELALDSKKGARGGSDNSKHTHDKTKDKKRNKDFRKTKDLKSVGGNQHDMVHDETSERVSYPEFDGDHLDSETGVSVNGDDLKLLEEEFRQQNKRFAQTFPEKVTEGVCDVYLDHGADDLELHEPIKPLTPVHLMSKNGFPSNSEGEEDGE</sequence>